<feature type="compositionally biased region" description="Polar residues" evidence="1">
    <location>
        <begin position="1"/>
        <end position="12"/>
    </location>
</feature>
<sequence length="86" mass="9401">MGIATGSTSSGQMRRDAGSDDEAREDGERNTVIEILAVYDVENDVSVQPCDPPDLPNLAVGEQYERCHGPERGCRDDRPPDHGRFA</sequence>
<evidence type="ECO:0000256" key="1">
    <source>
        <dbReference type="SAM" id="MobiDB-lite"/>
    </source>
</evidence>
<reference evidence="4 5" key="1">
    <citation type="submission" date="2015-03" db="EMBL/GenBank/DDBJ databases">
        <authorList>
            <consortium name="Pathogen Informatics"/>
        </authorList>
    </citation>
    <scope>NUCLEOTIDE SEQUENCE [LARGE SCALE GENOMIC DNA]</scope>
    <source>
        <strain evidence="2 5">G09801536</strain>
        <strain evidence="4">N09902308</strain>
    </source>
</reference>
<feature type="region of interest" description="Disordered" evidence="1">
    <location>
        <begin position="1"/>
        <end position="29"/>
    </location>
</feature>
<accession>A0A655IZF3</accession>
<evidence type="ECO:0000313" key="5">
    <source>
        <dbReference type="Proteomes" id="UP000045842"/>
    </source>
</evidence>
<evidence type="ECO:0000313" key="2">
    <source>
        <dbReference type="EMBL" id="COW28653.1"/>
    </source>
</evidence>
<dbReference type="Proteomes" id="UP000039021">
    <property type="component" value="Unassembled WGS sequence"/>
</dbReference>
<dbReference type="Proteomes" id="UP000045842">
    <property type="component" value="Unassembled WGS sequence"/>
</dbReference>
<gene>
    <name evidence="2" type="ORF">ERS007679_03556</name>
    <name evidence="3" type="ORF">ERS007739_04051</name>
</gene>
<evidence type="ECO:0000313" key="3">
    <source>
        <dbReference type="EMBL" id="COZ71093.1"/>
    </source>
</evidence>
<dbReference type="EMBL" id="CSBK01002321">
    <property type="protein sequence ID" value="COZ71093.1"/>
    <property type="molecule type" value="Genomic_DNA"/>
</dbReference>
<reference evidence="3" key="2">
    <citation type="submission" date="2015-03" db="EMBL/GenBank/DDBJ databases">
        <authorList>
            <consortium name="Pathogen Informatics"/>
            <person name="Murphy D."/>
        </authorList>
    </citation>
    <scope>NUCLEOTIDE SEQUENCE</scope>
    <source>
        <strain evidence="3">N09902308</strain>
    </source>
</reference>
<organism evidence="2 5">
    <name type="scientific">Mycobacterium tuberculosis</name>
    <dbReference type="NCBI Taxonomy" id="1773"/>
    <lineage>
        <taxon>Bacteria</taxon>
        <taxon>Bacillati</taxon>
        <taxon>Actinomycetota</taxon>
        <taxon>Actinomycetes</taxon>
        <taxon>Mycobacteriales</taxon>
        <taxon>Mycobacteriaceae</taxon>
        <taxon>Mycobacterium</taxon>
        <taxon>Mycobacterium tuberculosis complex</taxon>
    </lineage>
</organism>
<dbReference type="EMBL" id="CSAD01000672">
    <property type="protein sequence ID" value="COW28653.1"/>
    <property type="molecule type" value="Genomic_DNA"/>
</dbReference>
<protein>
    <submittedName>
        <fullName evidence="2">Uncharacterized protein</fullName>
    </submittedName>
</protein>
<name>A0A655IZF3_MYCTX</name>
<evidence type="ECO:0000313" key="4">
    <source>
        <dbReference type="Proteomes" id="UP000039021"/>
    </source>
</evidence>
<dbReference type="AlphaFoldDB" id="A0A655IZF3"/>
<proteinExistence type="predicted"/>
<feature type="region of interest" description="Disordered" evidence="1">
    <location>
        <begin position="66"/>
        <end position="86"/>
    </location>
</feature>